<evidence type="ECO:0000313" key="1">
    <source>
        <dbReference type="EMBL" id="QJA66372.1"/>
    </source>
</evidence>
<gene>
    <name evidence="1" type="ORF">MM415B00353_0019</name>
</gene>
<organism evidence="1">
    <name type="scientific">viral metagenome</name>
    <dbReference type="NCBI Taxonomy" id="1070528"/>
    <lineage>
        <taxon>unclassified sequences</taxon>
        <taxon>metagenomes</taxon>
        <taxon>organismal metagenomes</taxon>
    </lineage>
</organism>
<name>A0A6M3JBC0_9ZZZZ</name>
<protein>
    <submittedName>
        <fullName evidence="1">Uncharacterized protein</fullName>
    </submittedName>
</protein>
<sequence length="182" mass="21267">MCQFVSWIEYNGEIFFLKNDDLNTKEGKKLLKPEFIKDLSGHGAIRAFYPELQHKGINKECTDFSSPNNFPLKIVKEIKNGNLSRIGLILPQVLNKPAWDAYEKIEQPAWAAYEKIQQPAWAAYEKIEQPAWAAYKKIEQSALAAYEKIEQPALAAYEKIQQDTVWKLFKNPRNRIKEWRQH</sequence>
<dbReference type="EMBL" id="MT141554">
    <property type="protein sequence ID" value="QJA66372.1"/>
    <property type="molecule type" value="Genomic_DNA"/>
</dbReference>
<proteinExistence type="predicted"/>
<accession>A0A6M3JBC0</accession>
<reference evidence="1" key="1">
    <citation type="submission" date="2020-03" db="EMBL/GenBank/DDBJ databases">
        <title>The deep terrestrial virosphere.</title>
        <authorList>
            <person name="Holmfeldt K."/>
            <person name="Nilsson E."/>
            <person name="Simone D."/>
            <person name="Lopez-Fernandez M."/>
            <person name="Wu X."/>
            <person name="de Brujin I."/>
            <person name="Lundin D."/>
            <person name="Andersson A."/>
            <person name="Bertilsson S."/>
            <person name="Dopson M."/>
        </authorList>
    </citation>
    <scope>NUCLEOTIDE SEQUENCE</scope>
    <source>
        <strain evidence="1">MM415B00353</strain>
    </source>
</reference>
<dbReference type="AlphaFoldDB" id="A0A6M3JBC0"/>